<evidence type="ECO:0000313" key="5">
    <source>
        <dbReference type="Proteomes" id="UP001297581"/>
    </source>
</evidence>
<keyword evidence="3" id="KW-0732">Signal</keyword>
<comment type="caution">
    <text evidence="4">The sequence shown here is derived from an EMBL/GenBank/DDBJ whole genome shotgun (WGS) entry which is preliminary data.</text>
</comment>
<reference evidence="4 5" key="1">
    <citation type="submission" date="2022-02" db="EMBL/GenBank/DDBJ databases">
        <title>The genome sequence of Shewanella sp. 3B26.</title>
        <authorList>
            <person name="Du J."/>
        </authorList>
    </citation>
    <scope>NUCLEOTIDE SEQUENCE [LARGE SCALE GENOMIC DNA]</scope>
    <source>
        <strain evidence="4 5">3B26</strain>
    </source>
</reference>
<protein>
    <submittedName>
        <fullName evidence="4">OprO/OprP family phosphate-selective porin</fullName>
    </submittedName>
</protein>
<evidence type="ECO:0000313" key="4">
    <source>
        <dbReference type="EMBL" id="MCH4296215.1"/>
    </source>
</evidence>
<dbReference type="AlphaFoldDB" id="A0AAJ1BJY4"/>
<keyword evidence="5" id="KW-1185">Reference proteome</keyword>
<feature type="chain" id="PRO_5042511719" evidence="3">
    <location>
        <begin position="23"/>
        <end position="506"/>
    </location>
</feature>
<feature type="region of interest" description="Disordered" evidence="2">
    <location>
        <begin position="83"/>
        <end position="112"/>
    </location>
</feature>
<feature type="coiled-coil region" evidence="1">
    <location>
        <begin position="29"/>
        <end position="63"/>
    </location>
</feature>
<dbReference type="EMBL" id="JAKUDL010000008">
    <property type="protein sequence ID" value="MCH4296215.1"/>
    <property type="molecule type" value="Genomic_DNA"/>
</dbReference>
<evidence type="ECO:0000256" key="3">
    <source>
        <dbReference type="SAM" id="SignalP"/>
    </source>
</evidence>
<dbReference type="SUPFAM" id="SSF56935">
    <property type="entry name" value="Porins"/>
    <property type="match status" value="1"/>
</dbReference>
<dbReference type="RefSeq" id="WP_240592281.1">
    <property type="nucleotide sequence ID" value="NZ_JAKUDL010000008.1"/>
</dbReference>
<feature type="signal peptide" evidence="3">
    <location>
        <begin position="1"/>
        <end position="22"/>
    </location>
</feature>
<accession>A0AAJ1BJY4</accession>
<evidence type="ECO:0000256" key="1">
    <source>
        <dbReference type="SAM" id="Coils"/>
    </source>
</evidence>
<name>A0AAJ1BJY4_9GAMM</name>
<gene>
    <name evidence="4" type="ORF">MJ923_18045</name>
</gene>
<evidence type="ECO:0000256" key="2">
    <source>
        <dbReference type="SAM" id="MobiDB-lite"/>
    </source>
</evidence>
<sequence length="506" mass="55295">MKPSLISLLVGAALLSPNLALAEITDARAAEIARELAALKAMKAELDAKSREFEKRIESLESEVTDASPKAAASLAAANAATSANQTAVERSAAPQKRPPPKPGSDTPKAGFYEPGKGFVVARDSMGELDISAFTYARYLNQQGFDDTYTDSFGRTSNLDLRNDLQFQKITLNFKGWLFDPRFKYLMYAWTSNTSQGDPAQVVLGGNLGFQFDEAFNLYAGIGALPSTRSTNYTFPNWLKNDHRTIADEFFRGSYTSGLWASGKLAPGLEYRAMLGNNLSQLGVNAAQLDGELNTVSGALWWMPTTGEYGPGQGLGDYEFHDEFATLFGVHFTHSREDAQGQPGTEGFENSQLRLSDGTLIFRTDPFGTGGDIRKATYQMAAINGGFKYKGWSLEAEVYQRWLDDFVTTGPIPVDSVDDSGFQIQGSAMVIPGKLQAYAGYSQIFGDYGDPYDVSLGVNYFPLDRRELRLNMQALYLNDSPVGYSSVPFQVGANGWAFSTDVILAF</sequence>
<proteinExistence type="predicted"/>
<keyword evidence="1" id="KW-0175">Coiled coil</keyword>
<dbReference type="Proteomes" id="UP001297581">
    <property type="component" value="Unassembled WGS sequence"/>
</dbReference>
<organism evidence="4 5">
    <name type="scientific">Shewanella zhuhaiensis</name>
    <dbReference type="NCBI Taxonomy" id="2919576"/>
    <lineage>
        <taxon>Bacteria</taxon>
        <taxon>Pseudomonadati</taxon>
        <taxon>Pseudomonadota</taxon>
        <taxon>Gammaproteobacteria</taxon>
        <taxon>Alteromonadales</taxon>
        <taxon>Shewanellaceae</taxon>
        <taxon>Shewanella</taxon>
    </lineage>
</organism>